<protein>
    <recommendedName>
        <fullName evidence="1">NmrA-like domain-containing protein</fullName>
    </recommendedName>
</protein>
<dbReference type="EMBL" id="JAHMHR010000029">
    <property type="protein sequence ID" value="KAK1673823.1"/>
    <property type="molecule type" value="Genomic_DNA"/>
</dbReference>
<dbReference type="PANTHER" id="PTHR47129">
    <property type="entry name" value="QUINONE OXIDOREDUCTASE 2"/>
    <property type="match status" value="1"/>
</dbReference>
<organism evidence="2 3">
    <name type="scientific">Colletotrichum godetiae</name>
    <dbReference type="NCBI Taxonomy" id="1209918"/>
    <lineage>
        <taxon>Eukaryota</taxon>
        <taxon>Fungi</taxon>
        <taxon>Dikarya</taxon>
        <taxon>Ascomycota</taxon>
        <taxon>Pezizomycotina</taxon>
        <taxon>Sordariomycetes</taxon>
        <taxon>Hypocreomycetidae</taxon>
        <taxon>Glomerellales</taxon>
        <taxon>Glomerellaceae</taxon>
        <taxon>Colletotrichum</taxon>
        <taxon>Colletotrichum acutatum species complex</taxon>
    </lineage>
</organism>
<dbReference type="InterPro" id="IPR052718">
    <property type="entry name" value="NmrA-type_oxidoreductase"/>
</dbReference>
<evidence type="ECO:0000313" key="2">
    <source>
        <dbReference type="EMBL" id="KAK1673823.1"/>
    </source>
</evidence>
<name>A0AAJ0EU02_9PEZI</name>
<dbReference type="InterPro" id="IPR008030">
    <property type="entry name" value="NmrA-like"/>
</dbReference>
<dbReference type="AlphaFoldDB" id="A0AAJ0EU02"/>
<comment type="caution">
    <text evidence="2">The sequence shown here is derived from an EMBL/GenBank/DDBJ whole genome shotgun (WGS) entry which is preliminary data.</text>
</comment>
<dbReference type="Gene3D" id="3.40.50.720">
    <property type="entry name" value="NAD(P)-binding Rossmann-like Domain"/>
    <property type="match status" value="1"/>
</dbReference>
<sequence length="317" mass="34674">MRVVVFGATGGQGIAQISALRAANHHPIAVSRQPRTTSPPVETRVAELTDRPAVRAALSGAEAVLLNLPSFQPANFLYAAAKAIGAEAAAQSTLKLIVFNTSFPVPEKNVGIEAQEHRRETRRILREALQGSGVALVSIQPGVFLDNLLEGWALPRLRDEVRIVYCHKPDLEVSWISLDNLALLMVAALARDPADLDGRNIVVGGPETVKLSQLAEKLGRAWGREVGYENQTVDQFSEEMAAALKSQMQSGKDLEVVVDETRRAYTWYNDAEEKPFKVDMTPVLEELKVSLTGIEDWGRLKGCPIQTKSDPGPVYCR</sequence>
<dbReference type="InterPro" id="IPR036291">
    <property type="entry name" value="NAD(P)-bd_dom_sf"/>
</dbReference>
<dbReference type="SUPFAM" id="SSF51735">
    <property type="entry name" value="NAD(P)-binding Rossmann-fold domains"/>
    <property type="match status" value="1"/>
</dbReference>
<keyword evidence="3" id="KW-1185">Reference proteome</keyword>
<gene>
    <name evidence="2" type="ORF">BDP55DRAFT_669375</name>
</gene>
<dbReference type="Pfam" id="PF05368">
    <property type="entry name" value="NmrA"/>
    <property type="match status" value="1"/>
</dbReference>
<dbReference type="Proteomes" id="UP001224890">
    <property type="component" value="Unassembled WGS sequence"/>
</dbReference>
<proteinExistence type="predicted"/>
<evidence type="ECO:0000259" key="1">
    <source>
        <dbReference type="Pfam" id="PF05368"/>
    </source>
</evidence>
<reference evidence="2" key="1">
    <citation type="submission" date="2021-06" db="EMBL/GenBank/DDBJ databases">
        <title>Comparative genomics, transcriptomics and evolutionary studies reveal genomic signatures of adaptation to plant cell wall in hemibiotrophic fungi.</title>
        <authorList>
            <consortium name="DOE Joint Genome Institute"/>
            <person name="Baroncelli R."/>
            <person name="Diaz J.F."/>
            <person name="Benocci T."/>
            <person name="Peng M."/>
            <person name="Battaglia E."/>
            <person name="Haridas S."/>
            <person name="Andreopoulos W."/>
            <person name="Labutti K."/>
            <person name="Pangilinan J."/>
            <person name="Floch G.L."/>
            <person name="Makela M.R."/>
            <person name="Henrissat B."/>
            <person name="Grigoriev I.V."/>
            <person name="Crouch J.A."/>
            <person name="De Vries R.P."/>
            <person name="Sukno S.A."/>
            <person name="Thon M.R."/>
        </authorList>
    </citation>
    <scope>NUCLEOTIDE SEQUENCE</scope>
    <source>
        <strain evidence="2">CBS 193.32</strain>
    </source>
</reference>
<dbReference type="PANTHER" id="PTHR47129:SF1">
    <property type="entry name" value="NMRA-LIKE DOMAIN-CONTAINING PROTEIN"/>
    <property type="match status" value="1"/>
</dbReference>
<accession>A0AAJ0EU02</accession>
<evidence type="ECO:0000313" key="3">
    <source>
        <dbReference type="Proteomes" id="UP001224890"/>
    </source>
</evidence>
<feature type="domain" description="NmrA-like" evidence="1">
    <location>
        <begin position="2"/>
        <end position="245"/>
    </location>
</feature>
<dbReference type="GeneID" id="85459817"/>
<dbReference type="RefSeq" id="XP_060427826.1">
    <property type="nucleotide sequence ID" value="XM_060575291.1"/>
</dbReference>